<evidence type="ECO:0000313" key="1">
    <source>
        <dbReference type="EMBL" id="KAF5373914.1"/>
    </source>
</evidence>
<evidence type="ECO:0000313" key="2">
    <source>
        <dbReference type="Proteomes" id="UP000559256"/>
    </source>
</evidence>
<proteinExistence type="predicted"/>
<protein>
    <submittedName>
        <fullName evidence="1">Uncharacterized protein</fullName>
    </submittedName>
</protein>
<reference evidence="1 2" key="1">
    <citation type="journal article" date="2020" name="ISME J.">
        <title>Uncovering the hidden diversity of litter-decomposition mechanisms in mushroom-forming fungi.</title>
        <authorList>
            <person name="Floudas D."/>
            <person name="Bentzer J."/>
            <person name="Ahren D."/>
            <person name="Johansson T."/>
            <person name="Persson P."/>
            <person name="Tunlid A."/>
        </authorList>
    </citation>
    <scope>NUCLEOTIDE SEQUENCE [LARGE SCALE GENOMIC DNA]</scope>
    <source>
        <strain evidence="1 2">CBS 291.85</strain>
    </source>
</reference>
<name>A0A8H5LYD4_9AGAR</name>
<dbReference type="AlphaFoldDB" id="A0A8H5LYD4"/>
<keyword evidence="2" id="KW-1185">Reference proteome</keyword>
<organism evidence="1 2">
    <name type="scientific">Tetrapyrgos nigripes</name>
    <dbReference type="NCBI Taxonomy" id="182062"/>
    <lineage>
        <taxon>Eukaryota</taxon>
        <taxon>Fungi</taxon>
        <taxon>Dikarya</taxon>
        <taxon>Basidiomycota</taxon>
        <taxon>Agaricomycotina</taxon>
        <taxon>Agaricomycetes</taxon>
        <taxon>Agaricomycetidae</taxon>
        <taxon>Agaricales</taxon>
        <taxon>Marasmiineae</taxon>
        <taxon>Marasmiaceae</taxon>
        <taxon>Tetrapyrgos</taxon>
    </lineage>
</organism>
<accession>A0A8H5LYD4</accession>
<dbReference type="Proteomes" id="UP000559256">
    <property type="component" value="Unassembled WGS sequence"/>
</dbReference>
<sequence length="298" mass="33470">MQHASWAYNNIDFRAVFIFSKSSLSPSLCPTMLLKFTNSDMFNTSLIDIATGAIAYDVVTCIVDTPDTADLPEVALPFGIISPSLIASNHDHPTFANFSIRSDGNMKPIPNFTPSGEARKTEIRTGDGALVAEMKWDGRRPDIFVRDEHVGQVSSLFDLSNVKRGSDVLAISTRFSKEYEWNATANCVTLVNSTSGQTKGVFHQNTIRVPVSPSSASNISRHDKLINTRVPGLGHCYLEFESHPLVEDVEIIISFFIMEILRRGRFSLTPYMFERPRLWQLHEAKDMILRRLRRNTVS</sequence>
<dbReference type="EMBL" id="JAACJM010000003">
    <property type="protein sequence ID" value="KAF5373914.1"/>
    <property type="molecule type" value="Genomic_DNA"/>
</dbReference>
<comment type="caution">
    <text evidence="1">The sequence shown here is derived from an EMBL/GenBank/DDBJ whole genome shotgun (WGS) entry which is preliminary data.</text>
</comment>
<dbReference type="OrthoDB" id="3258136at2759"/>
<gene>
    <name evidence="1" type="ORF">D9758_000771</name>
</gene>